<evidence type="ECO:0000313" key="3">
    <source>
        <dbReference type="WBParaSite" id="jg4260"/>
    </source>
</evidence>
<organism evidence="2 3">
    <name type="scientific">Ditylenchus dipsaci</name>
    <dbReference type="NCBI Taxonomy" id="166011"/>
    <lineage>
        <taxon>Eukaryota</taxon>
        <taxon>Metazoa</taxon>
        <taxon>Ecdysozoa</taxon>
        <taxon>Nematoda</taxon>
        <taxon>Chromadorea</taxon>
        <taxon>Rhabditida</taxon>
        <taxon>Tylenchina</taxon>
        <taxon>Tylenchomorpha</taxon>
        <taxon>Sphaerularioidea</taxon>
        <taxon>Anguinidae</taxon>
        <taxon>Anguininae</taxon>
        <taxon>Ditylenchus</taxon>
    </lineage>
</organism>
<sequence length="177" mass="20307">MAAVVVVLRLDWWSAAGLVVAGQKAEEESRSVVLLPSAVLPAVLKKVEKLEGFLACQFHSRKQGGQGKTSNNNNHNVNFRQVDGRKWHSKQGIRFQYFPYPNHHQYYIEMDDCEKTVCWLGYGFPLPHPFKLKWVDAVFSLLKYYYYPGTTTKPLEVLHHQIERGRTKSKNIGDVST</sequence>
<evidence type="ECO:0000256" key="1">
    <source>
        <dbReference type="SAM" id="SignalP"/>
    </source>
</evidence>
<reference evidence="3" key="1">
    <citation type="submission" date="2022-11" db="UniProtKB">
        <authorList>
            <consortium name="WormBaseParasite"/>
        </authorList>
    </citation>
    <scope>IDENTIFICATION</scope>
</reference>
<name>A0A915EB19_9BILA</name>
<accession>A0A915EB19</accession>
<evidence type="ECO:0000313" key="2">
    <source>
        <dbReference type="Proteomes" id="UP000887574"/>
    </source>
</evidence>
<dbReference type="Proteomes" id="UP000887574">
    <property type="component" value="Unplaced"/>
</dbReference>
<feature type="chain" id="PRO_5036881459" evidence="1">
    <location>
        <begin position="18"/>
        <end position="177"/>
    </location>
</feature>
<proteinExistence type="predicted"/>
<dbReference type="WBParaSite" id="jg4260">
    <property type="protein sequence ID" value="jg4260"/>
    <property type="gene ID" value="jg4260"/>
</dbReference>
<keyword evidence="2" id="KW-1185">Reference proteome</keyword>
<keyword evidence="1" id="KW-0732">Signal</keyword>
<protein>
    <submittedName>
        <fullName evidence="3">Uncharacterized protein</fullName>
    </submittedName>
</protein>
<feature type="signal peptide" evidence="1">
    <location>
        <begin position="1"/>
        <end position="17"/>
    </location>
</feature>
<dbReference type="AlphaFoldDB" id="A0A915EB19"/>